<evidence type="ECO:0000313" key="11">
    <source>
        <dbReference type="EMBL" id="KAJ8302644.1"/>
    </source>
</evidence>
<gene>
    <name evidence="11" type="ORF">KUTeg_019040</name>
</gene>
<dbReference type="Proteomes" id="UP001217089">
    <property type="component" value="Unassembled WGS sequence"/>
</dbReference>
<keyword evidence="5" id="KW-0735">Signal-anchor</keyword>
<dbReference type="Pfam" id="PF06990">
    <property type="entry name" value="Gal-3-0_sulfotr"/>
    <property type="match status" value="1"/>
</dbReference>
<feature type="transmembrane region" description="Helical" evidence="10">
    <location>
        <begin position="6"/>
        <end position="24"/>
    </location>
</feature>
<evidence type="ECO:0000256" key="1">
    <source>
        <dbReference type="ARBA" id="ARBA00004323"/>
    </source>
</evidence>
<evidence type="ECO:0008006" key="13">
    <source>
        <dbReference type="Google" id="ProtNLM"/>
    </source>
</evidence>
<evidence type="ECO:0000256" key="4">
    <source>
        <dbReference type="ARBA" id="ARBA00022692"/>
    </source>
</evidence>
<keyword evidence="12" id="KW-1185">Reference proteome</keyword>
<evidence type="ECO:0000256" key="10">
    <source>
        <dbReference type="SAM" id="Phobius"/>
    </source>
</evidence>
<sequence>MARHTLLGVVILFLIYVFISNSLFKNPKLKNRSVEETQIYSSHHDHIEQQPLMVDKKTDLPFKDKYMLSKQANPTTEPCQHVAFLKVHKAASSTTQNIFLRYGYDRNLTFVLPRPPKFFYPNIISTVTSVNNKNILPPPVNKHYDILCCHVIYNRKAFEAIMPKDTAYIGIVREPSEHIRSIIQYFRPKEIYERFNSTDPIADFFKNPGRTLRNTQSYLNNRMAFEYDFPRSLFYSKDNDGINNYLRKLANEFHLVIVVEYFDESIVLMRRILNWSIKDILYVKLNESKKDKKPKISLEDKQRHREWAVLEYALYDFFYKRLWDQIKEEGKDFVDELYYFKSVRTDVTNFCSGPIANKTSFKAPKSKWNDEFIVSEKDCELMFKKEIEFVNSIKLFQYGDLIYRTLNDTTKYY</sequence>
<dbReference type="PANTHER" id="PTHR14647:SF87">
    <property type="entry name" value="PUTATIVE-RELATED"/>
    <property type="match status" value="1"/>
</dbReference>
<keyword evidence="6 10" id="KW-1133">Transmembrane helix</keyword>
<evidence type="ECO:0000313" key="12">
    <source>
        <dbReference type="Proteomes" id="UP001217089"/>
    </source>
</evidence>
<dbReference type="PANTHER" id="PTHR14647">
    <property type="entry name" value="GALACTOSE-3-O-SULFOTRANSFERASE"/>
    <property type="match status" value="1"/>
</dbReference>
<keyword evidence="8 10" id="KW-0472">Membrane</keyword>
<comment type="caution">
    <text evidence="11">The sequence shown here is derived from an EMBL/GenBank/DDBJ whole genome shotgun (WGS) entry which is preliminary data.</text>
</comment>
<dbReference type="Gene3D" id="3.40.50.300">
    <property type="entry name" value="P-loop containing nucleotide triphosphate hydrolases"/>
    <property type="match status" value="1"/>
</dbReference>
<reference evidence="11 12" key="1">
    <citation type="submission" date="2022-12" db="EMBL/GenBank/DDBJ databases">
        <title>Chromosome-level genome of Tegillarca granosa.</title>
        <authorList>
            <person name="Kim J."/>
        </authorList>
    </citation>
    <scope>NUCLEOTIDE SEQUENCE [LARGE SCALE GENOMIC DNA]</scope>
    <source>
        <strain evidence="11">Teg-2019</strain>
        <tissue evidence="11">Adductor muscle</tissue>
    </source>
</reference>
<name>A0ABQ9EBD1_TEGGR</name>
<evidence type="ECO:0000256" key="7">
    <source>
        <dbReference type="ARBA" id="ARBA00023034"/>
    </source>
</evidence>
<comment type="similarity">
    <text evidence="2">Belongs to the galactose-3-O-sulfotransferase family.</text>
</comment>
<evidence type="ECO:0000256" key="2">
    <source>
        <dbReference type="ARBA" id="ARBA00008124"/>
    </source>
</evidence>
<evidence type="ECO:0000256" key="8">
    <source>
        <dbReference type="ARBA" id="ARBA00023136"/>
    </source>
</evidence>
<keyword evidence="4 10" id="KW-0812">Transmembrane</keyword>
<dbReference type="InterPro" id="IPR009729">
    <property type="entry name" value="Gal-3-0_sulfotransfrase"/>
</dbReference>
<dbReference type="InterPro" id="IPR027417">
    <property type="entry name" value="P-loop_NTPase"/>
</dbReference>
<keyword evidence="7" id="KW-0333">Golgi apparatus</keyword>
<proteinExistence type="inferred from homology"/>
<dbReference type="SUPFAM" id="SSF52540">
    <property type="entry name" value="P-loop containing nucleoside triphosphate hydrolases"/>
    <property type="match status" value="1"/>
</dbReference>
<protein>
    <recommendedName>
        <fullName evidence="13">Galactose-3-O-sulfotransferase 3</fullName>
    </recommendedName>
</protein>
<keyword evidence="9" id="KW-0325">Glycoprotein</keyword>
<accession>A0ABQ9EBD1</accession>
<keyword evidence="3" id="KW-0808">Transferase</keyword>
<evidence type="ECO:0000256" key="9">
    <source>
        <dbReference type="ARBA" id="ARBA00023180"/>
    </source>
</evidence>
<evidence type="ECO:0000256" key="3">
    <source>
        <dbReference type="ARBA" id="ARBA00022679"/>
    </source>
</evidence>
<organism evidence="11 12">
    <name type="scientific">Tegillarca granosa</name>
    <name type="common">Malaysian cockle</name>
    <name type="synonym">Anadara granosa</name>
    <dbReference type="NCBI Taxonomy" id="220873"/>
    <lineage>
        <taxon>Eukaryota</taxon>
        <taxon>Metazoa</taxon>
        <taxon>Spiralia</taxon>
        <taxon>Lophotrochozoa</taxon>
        <taxon>Mollusca</taxon>
        <taxon>Bivalvia</taxon>
        <taxon>Autobranchia</taxon>
        <taxon>Pteriomorphia</taxon>
        <taxon>Arcoida</taxon>
        <taxon>Arcoidea</taxon>
        <taxon>Arcidae</taxon>
        <taxon>Tegillarca</taxon>
    </lineage>
</organism>
<evidence type="ECO:0000256" key="5">
    <source>
        <dbReference type="ARBA" id="ARBA00022968"/>
    </source>
</evidence>
<dbReference type="EMBL" id="JARBDR010000917">
    <property type="protein sequence ID" value="KAJ8302644.1"/>
    <property type="molecule type" value="Genomic_DNA"/>
</dbReference>
<comment type="subcellular location">
    <subcellularLocation>
        <location evidence="1">Golgi apparatus membrane</location>
        <topology evidence="1">Single-pass type II membrane protein</topology>
    </subcellularLocation>
</comment>
<evidence type="ECO:0000256" key="6">
    <source>
        <dbReference type="ARBA" id="ARBA00022989"/>
    </source>
</evidence>